<dbReference type="InterPro" id="IPR050109">
    <property type="entry name" value="HTH-type_TetR-like_transc_reg"/>
</dbReference>
<evidence type="ECO:0000313" key="4">
    <source>
        <dbReference type="EMBL" id="AKM09506.1"/>
    </source>
</evidence>
<dbReference type="GO" id="GO:0000976">
    <property type="term" value="F:transcription cis-regulatory region binding"/>
    <property type="evidence" value="ECO:0007669"/>
    <property type="project" value="TreeGrafter"/>
</dbReference>
<dbReference type="KEGG" id="cna:AB433_05155"/>
<gene>
    <name evidence="4" type="ORF">AB433_05155</name>
</gene>
<dbReference type="PRINTS" id="PR00455">
    <property type="entry name" value="HTHTETR"/>
</dbReference>
<dbReference type="SUPFAM" id="SSF46689">
    <property type="entry name" value="Homeodomain-like"/>
    <property type="match status" value="1"/>
</dbReference>
<dbReference type="PROSITE" id="PS50977">
    <property type="entry name" value="HTH_TETR_2"/>
    <property type="match status" value="1"/>
</dbReference>
<dbReference type="InterPro" id="IPR036271">
    <property type="entry name" value="Tet_transcr_reg_TetR-rel_C_sf"/>
</dbReference>
<dbReference type="PANTHER" id="PTHR30055">
    <property type="entry name" value="HTH-TYPE TRANSCRIPTIONAL REGULATOR RUTR"/>
    <property type="match status" value="1"/>
</dbReference>
<sequence>MNDRPSPFPTADDRARSRAAKRMALLEAAVTMFNERGFHATSLDDVAASLGVSKPTIYHYLGNKDQVLIECLKIGVDDLMLADEEARTVKGDGADRLTYFLQAFGETILRPFSRCVVRTGEECLSKTSAEELRAMKLRVHHAMCALIREGMADGSIACADPNVLAFTLAGALNWPARWYDPAHGASPSETVAQIVAHLREGYRPRA</sequence>
<keyword evidence="2" id="KW-0238">DNA-binding</keyword>
<dbReference type="GO" id="GO:0003700">
    <property type="term" value="F:DNA-binding transcription factor activity"/>
    <property type="evidence" value="ECO:0007669"/>
    <property type="project" value="TreeGrafter"/>
</dbReference>
<dbReference type="Gene3D" id="1.10.357.10">
    <property type="entry name" value="Tetracycline Repressor, domain 2"/>
    <property type="match status" value="1"/>
</dbReference>
<dbReference type="SUPFAM" id="SSF48498">
    <property type="entry name" value="Tetracyclin repressor-like, C-terminal domain"/>
    <property type="match status" value="1"/>
</dbReference>
<dbReference type="Pfam" id="PF17932">
    <property type="entry name" value="TetR_C_24"/>
    <property type="match status" value="1"/>
</dbReference>
<dbReference type="AlphaFoldDB" id="A0A0G3XFT2"/>
<dbReference type="EMBL" id="CP011770">
    <property type="protein sequence ID" value="AKM09506.1"/>
    <property type="molecule type" value="Genomic_DNA"/>
</dbReference>
<keyword evidence="5" id="KW-1185">Reference proteome</keyword>
<dbReference type="Proteomes" id="UP000035287">
    <property type="component" value="Chromosome"/>
</dbReference>
<dbReference type="RefSeq" id="WP_047820194.1">
    <property type="nucleotide sequence ID" value="NZ_CP011770.1"/>
</dbReference>
<dbReference type="Pfam" id="PF00440">
    <property type="entry name" value="TetR_N"/>
    <property type="match status" value="1"/>
</dbReference>
<dbReference type="Gene3D" id="1.10.10.60">
    <property type="entry name" value="Homeodomain-like"/>
    <property type="match status" value="1"/>
</dbReference>
<dbReference type="InterPro" id="IPR009057">
    <property type="entry name" value="Homeodomain-like_sf"/>
</dbReference>
<keyword evidence="1" id="KW-0805">Transcription regulation</keyword>
<keyword evidence="3" id="KW-0804">Transcription</keyword>
<dbReference type="PATRIC" id="fig|1348774.3.peg.1081"/>
<protein>
    <submittedName>
        <fullName evidence="4">TetR family transcriptional regulator</fullName>
    </submittedName>
</protein>
<organism evidence="4 5">
    <name type="scientific">Croceicoccus naphthovorans</name>
    <dbReference type="NCBI Taxonomy" id="1348774"/>
    <lineage>
        <taxon>Bacteria</taxon>
        <taxon>Pseudomonadati</taxon>
        <taxon>Pseudomonadota</taxon>
        <taxon>Alphaproteobacteria</taxon>
        <taxon>Sphingomonadales</taxon>
        <taxon>Erythrobacteraceae</taxon>
        <taxon>Croceicoccus</taxon>
    </lineage>
</organism>
<evidence type="ECO:0000256" key="1">
    <source>
        <dbReference type="ARBA" id="ARBA00023015"/>
    </source>
</evidence>
<dbReference type="InterPro" id="IPR001647">
    <property type="entry name" value="HTH_TetR"/>
</dbReference>
<dbReference type="PANTHER" id="PTHR30055:SF234">
    <property type="entry name" value="HTH-TYPE TRANSCRIPTIONAL REGULATOR BETI"/>
    <property type="match status" value="1"/>
</dbReference>
<evidence type="ECO:0000313" key="5">
    <source>
        <dbReference type="Proteomes" id="UP000035287"/>
    </source>
</evidence>
<evidence type="ECO:0000256" key="3">
    <source>
        <dbReference type="ARBA" id="ARBA00023163"/>
    </source>
</evidence>
<dbReference type="STRING" id="1348774.AB433_05155"/>
<dbReference type="InterPro" id="IPR041490">
    <property type="entry name" value="KstR2_TetR_C"/>
</dbReference>
<proteinExistence type="predicted"/>
<reference evidence="4 5" key="1">
    <citation type="submission" date="2015-06" db="EMBL/GenBank/DDBJ databases">
        <authorList>
            <person name="Zeng Y."/>
            <person name="Huang Y."/>
        </authorList>
    </citation>
    <scope>NUCLEOTIDE SEQUENCE [LARGE SCALE GENOMIC DNA]</scope>
    <source>
        <strain evidence="4 5">PQ-2</strain>
    </source>
</reference>
<accession>A0A0G3XFT2</accession>
<evidence type="ECO:0000256" key="2">
    <source>
        <dbReference type="ARBA" id="ARBA00023125"/>
    </source>
</evidence>
<name>A0A0G3XFT2_9SPHN</name>
<dbReference type="FunFam" id="1.10.10.60:FF:000141">
    <property type="entry name" value="TetR family transcriptional regulator"/>
    <property type="match status" value="1"/>
</dbReference>